<dbReference type="Proteomes" id="UP001446871">
    <property type="component" value="Unassembled WGS sequence"/>
</dbReference>
<evidence type="ECO:0000313" key="5">
    <source>
        <dbReference type="Proteomes" id="UP001446871"/>
    </source>
</evidence>
<dbReference type="PROSITE" id="PS50088">
    <property type="entry name" value="ANK_REPEAT"/>
    <property type="match status" value="3"/>
</dbReference>
<feature type="repeat" description="ANK" evidence="3">
    <location>
        <begin position="187"/>
        <end position="219"/>
    </location>
</feature>
<dbReference type="EMBL" id="JAQQWM010000004">
    <property type="protein sequence ID" value="KAK8068300.1"/>
    <property type="molecule type" value="Genomic_DNA"/>
</dbReference>
<name>A0ABR1VDI5_9PEZI</name>
<sequence>MLLSHDADTRLQIPKKENSPFNTDSTDKESALQLGVLSGNLGIVKALLGNERDLSGYWEITKELLDSGALVDIPLYAAVNYGRVEVARELVLAGLPVSSLLFNQACEKGCLEMVEVLIERVYDGENSETVVANAFTVPGINETIASFLLEYALPTKKGISRICAEGLIRSFTMLEIEGTSLDQPDENGDYPLQMAGANFKLKMVSLLISRGAHVDCHRPKGGTPLEEIVQLLVGQGANVTENGRNCGPPLHLACFLGSNSVVQTLIRNGAKVDEAGGHFEKSIFAAVQGGHPDIVTLLLEHSPQTNQMHSEYATPLHLACANGDAACARRLLEYGADATALDSENRTPLTVALSPQYLSRIPGPNEETVVEALVKAAKHLRICDNDLVFTATHNFRSERGDLSRLLERDKDIVVSESVICRVVERSLFLDADLLSLLSRKASGIGVTDNMLNACRHAGSGQRGYGFGWTNVLGVGSQNHGRFPPPGTGDPHGEAALIALLTRAKCLRDCDDDLVAAAGLGGTHAVETLAPLLGRDIDKMVFESIICCIPEGYDIYGNDWNVLMSRTGGIGVSTNTIQACHGERERVCSSTVQ</sequence>
<dbReference type="PANTHER" id="PTHR24198:SF165">
    <property type="entry name" value="ANKYRIN REPEAT-CONTAINING PROTEIN-RELATED"/>
    <property type="match status" value="1"/>
</dbReference>
<dbReference type="InterPro" id="IPR036770">
    <property type="entry name" value="Ankyrin_rpt-contain_sf"/>
</dbReference>
<dbReference type="SMART" id="SM00248">
    <property type="entry name" value="ANK"/>
    <property type="match status" value="6"/>
</dbReference>
<comment type="caution">
    <text evidence="4">The sequence shown here is derived from an EMBL/GenBank/DDBJ whole genome shotgun (WGS) entry which is preliminary data.</text>
</comment>
<keyword evidence="5" id="KW-1185">Reference proteome</keyword>
<dbReference type="InterPro" id="IPR002110">
    <property type="entry name" value="Ankyrin_rpt"/>
</dbReference>
<gene>
    <name evidence="4" type="ORF">PG996_007412</name>
</gene>
<evidence type="ECO:0000256" key="3">
    <source>
        <dbReference type="PROSITE-ProRule" id="PRU00023"/>
    </source>
</evidence>
<reference evidence="4 5" key="1">
    <citation type="submission" date="2023-01" db="EMBL/GenBank/DDBJ databases">
        <title>Analysis of 21 Apiospora genomes using comparative genomics revels a genus with tremendous synthesis potential of carbohydrate active enzymes and secondary metabolites.</title>
        <authorList>
            <person name="Sorensen T."/>
        </authorList>
    </citation>
    <scope>NUCLEOTIDE SEQUENCE [LARGE SCALE GENOMIC DNA]</scope>
    <source>
        <strain evidence="4 5">CBS 83171</strain>
    </source>
</reference>
<dbReference type="SUPFAM" id="SSF48403">
    <property type="entry name" value="Ankyrin repeat"/>
    <property type="match status" value="1"/>
</dbReference>
<keyword evidence="2 3" id="KW-0040">ANK repeat</keyword>
<feature type="repeat" description="ANK" evidence="3">
    <location>
        <begin position="245"/>
        <end position="277"/>
    </location>
</feature>
<evidence type="ECO:0000256" key="1">
    <source>
        <dbReference type="ARBA" id="ARBA00022737"/>
    </source>
</evidence>
<feature type="repeat" description="ANK" evidence="3">
    <location>
        <begin position="311"/>
        <end position="343"/>
    </location>
</feature>
<proteinExistence type="predicted"/>
<evidence type="ECO:0000313" key="4">
    <source>
        <dbReference type="EMBL" id="KAK8068300.1"/>
    </source>
</evidence>
<dbReference type="Pfam" id="PF00023">
    <property type="entry name" value="Ank"/>
    <property type="match status" value="1"/>
</dbReference>
<accession>A0ABR1VDI5</accession>
<dbReference type="PROSITE" id="PS50297">
    <property type="entry name" value="ANK_REP_REGION"/>
    <property type="match status" value="3"/>
</dbReference>
<protein>
    <submittedName>
        <fullName evidence="4">Multiple ankyrin repeats single kh domain-containing protein</fullName>
    </submittedName>
</protein>
<dbReference type="Gene3D" id="1.25.40.20">
    <property type="entry name" value="Ankyrin repeat-containing domain"/>
    <property type="match status" value="2"/>
</dbReference>
<dbReference type="PANTHER" id="PTHR24198">
    <property type="entry name" value="ANKYRIN REPEAT AND PROTEIN KINASE DOMAIN-CONTAINING PROTEIN"/>
    <property type="match status" value="1"/>
</dbReference>
<dbReference type="Pfam" id="PF12796">
    <property type="entry name" value="Ank_2"/>
    <property type="match status" value="1"/>
</dbReference>
<organism evidence="4 5">
    <name type="scientific">Apiospora saccharicola</name>
    <dbReference type="NCBI Taxonomy" id="335842"/>
    <lineage>
        <taxon>Eukaryota</taxon>
        <taxon>Fungi</taxon>
        <taxon>Dikarya</taxon>
        <taxon>Ascomycota</taxon>
        <taxon>Pezizomycotina</taxon>
        <taxon>Sordariomycetes</taxon>
        <taxon>Xylariomycetidae</taxon>
        <taxon>Amphisphaeriales</taxon>
        <taxon>Apiosporaceae</taxon>
        <taxon>Apiospora</taxon>
    </lineage>
</organism>
<keyword evidence="1" id="KW-0677">Repeat</keyword>
<evidence type="ECO:0000256" key="2">
    <source>
        <dbReference type="ARBA" id="ARBA00023043"/>
    </source>
</evidence>